<dbReference type="Pfam" id="PF00324">
    <property type="entry name" value="AA_permease"/>
    <property type="match status" value="1"/>
</dbReference>
<organism evidence="9 10">
    <name type="scientific">Mucor circinelloides f. lusitanicus</name>
    <name type="common">Mucor racemosus var. lusitanicus</name>
    <dbReference type="NCBI Taxonomy" id="29924"/>
    <lineage>
        <taxon>Eukaryota</taxon>
        <taxon>Fungi</taxon>
        <taxon>Fungi incertae sedis</taxon>
        <taxon>Mucoromycota</taxon>
        <taxon>Mucoromycotina</taxon>
        <taxon>Mucoromycetes</taxon>
        <taxon>Mucorales</taxon>
        <taxon>Mucorineae</taxon>
        <taxon>Mucoraceae</taxon>
        <taxon>Mucor</taxon>
    </lineage>
</organism>
<feature type="domain" description="Amino acid permease/ SLC12A" evidence="8">
    <location>
        <begin position="61"/>
        <end position="102"/>
    </location>
</feature>
<proteinExistence type="predicted"/>
<keyword evidence="2" id="KW-0813">Transport</keyword>
<evidence type="ECO:0000256" key="7">
    <source>
        <dbReference type="SAM" id="MobiDB-lite"/>
    </source>
</evidence>
<comment type="subcellular location">
    <subcellularLocation>
        <location evidence="1">Membrane</location>
        <topology evidence="1">Multi-pass membrane protein</topology>
    </subcellularLocation>
</comment>
<evidence type="ECO:0000313" key="9">
    <source>
        <dbReference type="EMBL" id="KAF1802849.1"/>
    </source>
</evidence>
<dbReference type="GO" id="GO:0016020">
    <property type="term" value="C:membrane"/>
    <property type="evidence" value="ECO:0007669"/>
    <property type="project" value="UniProtKB-SubCell"/>
</dbReference>
<feature type="region of interest" description="Disordered" evidence="7">
    <location>
        <begin position="1"/>
        <end position="55"/>
    </location>
</feature>
<accession>A0A8H4F2S2</accession>
<evidence type="ECO:0000256" key="1">
    <source>
        <dbReference type="ARBA" id="ARBA00004141"/>
    </source>
</evidence>
<dbReference type="InterPro" id="IPR004841">
    <property type="entry name" value="AA-permease/SLC12A_dom"/>
</dbReference>
<dbReference type="Gene3D" id="1.20.1740.10">
    <property type="entry name" value="Amino acid/polyamine transporter I"/>
    <property type="match status" value="1"/>
</dbReference>
<keyword evidence="5" id="KW-1133">Transmembrane helix</keyword>
<dbReference type="AlphaFoldDB" id="A0A8H4F2S2"/>
<evidence type="ECO:0000256" key="6">
    <source>
        <dbReference type="ARBA" id="ARBA00023136"/>
    </source>
</evidence>
<protein>
    <recommendedName>
        <fullName evidence="8">Amino acid permease/ SLC12A domain-containing protein</fullName>
    </recommendedName>
</protein>
<feature type="compositionally biased region" description="Basic and acidic residues" evidence="7">
    <location>
        <begin position="18"/>
        <end position="30"/>
    </location>
</feature>
<keyword evidence="3" id="KW-0812">Transmembrane</keyword>
<dbReference type="Proteomes" id="UP000469890">
    <property type="component" value="Unassembled WGS sequence"/>
</dbReference>
<evidence type="ECO:0000259" key="8">
    <source>
        <dbReference type="Pfam" id="PF00324"/>
    </source>
</evidence>
<keyword evidence="4" id="KW-0029">Amino-acid transport</keyword>
<dbReference type="InterPro" id="IPR050524">
    <property type="entry name" value="APC_YAT"/>
</dbReference>
<gene>
    <name evidence="9" type="ORF">FB192DRAFT_1114527</name>
</gene>
<sequence>MIEKPSITENQTTSSSEYHYESQKIEEFEKSSAPSYRSDNLNEEEENHIQEGTHRGLDARHIQMISLGGAIGTGLFLNSGGNIAEAGPAGALIAYCVVGFMVKYKPGIPCSTIQDVEKD</sequence>
<dbReference type="PANTHER" id="PTHR43341:SF1">
    <property type="entry name" value="GENERAL AMINO-ACID PERMEASE GAP1"/>
    <property type="match status" value="1"/>
</dbReference>
<keyword evidence="6" id="KW-0472">Membrane</keyword>
<name>A0A8H4F2S2_MUCCL</name>
<evidence type="ECO:0000313" key="10">
    <source>
        <dbReference type="Proteomes" id="UP000469890"/>
    </source>
</evidence>
<evidence type="ECO:0000256" key="4">
    <source>
        <dbReference type="ARBA" id="ARBA00022970"/>
    </source>
</evidence>
<dbReference type="EMBL" id="JAAECE010000004">
    <property type="protein sequence ID" value="KAF1802849.1"/>
    <property type="molecule type" value="Genomic_DNA"/>
</dbReference>
<evidence type="ECO:0000256" key="2">
    <source>
        <dbReference type="ARBA" id="ARBA00022448"/>
    </source>
</evidence>
<reference evidence="9 10" key="1">
    <citation type="submission" date="2019-09" db="EMBL/GenBank/DDBJ databases">
        <authorList>
            <consortium name="DOE Joint Genome Institute"/>
            <person name="Mondo S.J."/>
            <person name="Navarro-Mendoza M.I."/>
            <person name="Perez-Arques C."/>
            <person name="Panchal S."/>
            <person name="Nicolas F.E."/>
            <person name="Ganguly P."/>
            <person name="Pangilinan J."/>
            <person name="Grigoriev I."/>
            <person name="Heitman J."/>
            <person name="Sanya K."/>
            <person name="Garre V."/>
        </authorList>
    </citation>
    <scope>NUCLEOTIDE SEQUENCE [LARGE SCALE GENOMIC DNA]</scope>
    <source>
        <strain evidence="9 10">MU402</strain>
    </source>
</reference>
<evidence type="ECO:0000256" key="3">
    <source>
        <dbReference type="ARBA" id="ARBA00022692"/>
    </source>
</evidence>
<dbReference type="GO" id="GO:0015171">
    <property type="term" value="F:amino acid transmembrane transporter activity"/>
    <property type="evidence" value="ECO:0007669"/>
    <property type="project" value="TreeGrafter"/>
</dbReference>
<evidence type="ECO:0000256" key="5">
    <source>
        <dbReference type="ARBA" id="ARBA00022989"/>
    </source>
</evidence>
<feature type="compositionally biased region" description="Polar residues" evidence="7">
    <location>
        <begin position="7"/>
        <end position="17"/>
    </location>
</feature>
<comment type="caution">
    <text evidence="9">The sequence shown here is derived from an EMBL/GenBank/DDBJ whole genome shotgun (WGS) entry which is preliminary data.</text>
</comment>
<dbReference type="PANTHER" id="PTHR43341">
    <property type="entry name" value="AMINO ACID PERMEASE"/>
    <property type="match status" value="1"/>
</dbReference>